<protein>
    <submittedName>
        <fullName evidence="1">Uncharacterized protein</fullName>
    </submittedName>
</protein>
<dbReference type="OrthoDB" id="1442157at2"/>
<keyword evidence="2" id="KW-1185">Reference proteome</keyword>
<proteinExistence type="predicted"/>
<accession>A0A1N7SPA6</accession>
<comment type="caution">
    <text evidence="1">The sequence shown here is derived from an EMBL/GenBank/DDBJ whole genome shotgun (WGS) entry which is preliminary data.</text>
</comment>
<dbReference type="AlphaFoldDB" id="A0A1N7SPA6"/>
<reference evidence="1" key="1">
    <citation type="submission" date="2016-12" db="EMBL/GenBank/DDBJ databases">
        <authorList>
            <person name="Moulin L."/>
        </authorList>
    </citation>
    <scope>NUCLEOTIDE SEQUENCE [LARGE SCALE GENOMIC DNA]</scope>
    <source>
        <strain evidence="1">STM 7183</strain>
    </source>
</reference>
<organism evidence="1 2">
    <name type="scientific">Paraburkholderia piptadeniae</name>
    <dbReference type="NCBI Taxonomy" id="1701573"/>
    <lineage>
        <taxon>Bacteria</taxon>
        <taxon>Pseudomonadati</taxon>
        <taxon>Pseudomonadota</taxon>
        <taxon>Betaproteobacteria</taxon>
        <taxon>Burkholderiales</taxon>
        <taxon>Burkholderiaceae</taxon>
        <taxon>Paraburkholderia</taxon>
    </lineage>
</organism>
<sequence length="104" mass="12161">MKDEQFEQSVDYLLRHPPRKQVLREGRIHWQESVPDGNLKKAQQVLLMVRRVRNNLFHGAKVWSPERGGDRDRDVLLVTSALTVIKGCVALREEVDYAFRFGIF</sequence>
<dbReference type="RefSeq" id="WP_087738344.1">
    <property type="nucleotide sequence ID" value="NZ_CYGY02000068.1"/>
</dbReference>
<evidence type="ECO:0000313" key="1">
    <source>
        <dbReference type="EMBL" id="SIT49253.1"/>
    </source>
</evidence>
<dbReference type="Proteomes" id="UP000195569">
    <property type="component" value="Unassembled WGS sequence"/>
</dbReference>
<gene>
    <name evidence="1" type="ORF">BN2476_680029</name>
</gene>
<evidence type="ECO:0000313" key="2">
    <source>
        <dbReference type="Proteomes" id="UP000195569"/>
    </source>
</evidence>
<dbReference type="EMBL" id="CYGY02000068">
    <property type="protein sequence ID" value="SIT49253.1"/>
    <property type="molecule type" value="Genomic_DNA"/>
</dbReference>
<name>A0A1N7SPA6_9BURK</name>